<dbReference type="Proteomes" id="UP000524237">
    <property type="component" value="Unassembled WGS sequence"/>
</dbReference>
<feature type="domain" description="TfoX N-terminal" evidence="1">
    <location>
        <begin position="18"/>
        <end position="97"/>
    </location>
</feature>
<evidence type="ECO:0000313" key="2">
    <source>
        <dbReference type="EMBL" id="MBA8829794.1"/>
    </source>
</evidence>
<reference evidence="2 3" key="1">
    <citation type="submission" date="2020-07" db="EMBL/GenBank/DDBJ databases">
        <title>Sequencing the genomes of 1000 actinobacteria strains.</title>
        <authorList>
            <person name="Klenk H.-P."/>
        </authorList>
    </citation>
    <scope>NUCLEOTIDE SEQUENCE [LARGE SCALE GENOMIC DNA]</scope>
    <source>
        <strain evidence="2 3">DSM 23737</strain>
    </source>
</reference>
<sequence>MATTKEFTEEVLDALGARDVRVRPMFGEYGIYCDNKFLGVLCNNTMFVKITQPGETVGGDVGRGSPYPGAKPHFEIPSSRLGDSTWLYELVRVTVDALPAPKQRAKPKAKTATKETNL</sequence>
<dbReference type="AlphaFoldDB" id="A0A7W3JV38"/>
<gene>
    <name evidence="2" type="ORF">FB555_001910</name>
</gene>
<accession>A0A7W3JV38</accession>
<protein>
    <submittedName>
        <fullName evidence="2">TfoX/Sxy family transcriptional regulator of competence genes</fullName>
    </submittedName>
</protein>
<proteinExistence type="predicted"/>
<evidence type="ECO:0000259" key="1">
    <source>
        <dbReference type="Pfam" id="PF04993"/>
    </source>
</evidence>
<name>A0A7W3JV38_9MICO</name>
<comment type="caution">
    <text evidence="2">The sequence shown here is derived from an EMBL/GenBank/DDBJ whole genome shotgun (WGS) entry which is preliminary data.</text>
</comment>
<dbReference type="EMBL" id="JACGWU010000007">
    <property type="protein sequence ID" value="MBA8829794.1"/>
    <property type="molecule type" value="Genomic_DNA"/>
</dbReference>
<dbReference type="RefSeq" id="WP_182485215.1">
    <property type="nucleotide sequence ID" value="NZ_JACGWU010000007.1"/>
</dbReference>
<organism evidence="2 3">
    <name type="scientific">Alpinimonas psychrophila</name>
    <dbReference type="NCBI Taxonomy" id="748908"/>
    <lineage>
        <taxon>Bacteria</taxon>
        <taxon>Bacillati</taxon>
        <taxon>Actinomycetota</taxon>
        <taxon>Actinomycetes</taxon>
        <taxon>Micrococcales</taxon>
        <taxon>Microbacteriaceae</taxon>
        <taxon>Alpinimonas</taxon>
    </lineage>
</organism>
<keyword evidence="3" id="KW-1185">Reference proteome</keyword>
<evidence type="ECO:0000313" key="3">
    <source>
        <dbReference type="Proteomes" id="UP000524237"/>
    </source>
</evidence>
<dbReference type="InterPro" id="IPR007076">
    <property type="entry name" value="TfoX_N"/>
</dbReference>
<dbReference type="Gene3D" id="3.30.1460.30">
    <property type="entry name" value="YgaC/TfoX-N like chaperone"/>
    <property type="match status" value="1"/>
</dbReference>
<dbReference type="SUPFAM" id="SSF159894">
    <property type="entry name" value="YgaC/TfoX-N like"/>
    <property type="match status" value="1"/>
</dbReference>
<dbReference type="Pfam" id="PF04993">
    <property type="entry name" value="TfoX_N"/>
    <property type="match status" value="1"/>
</dbReference>